<evidence type="ECO:0000313" key="1">
    <source>
        <dbReference type="EMBL" id="DAE26049.1"/>
    </source>
</evidence>
<proteinExistence type="predicted"/>
<accession>A0A8S5R4P4</accession>
<name>A0A8S5R4P4_9CAUD</name>
<sequence>MTIESNLKPRSYNEKEINRIYNRDQQTFYIDSGIYPIDLYPSYSPKNDRKIIVMIFLKNDTKEVYMKWKNYE</sequence>
<reference evidence="1" key="1">
    <citation type="journal article" date="2021" name="Proc. Natl. Acad. Sci. U.S.A.">
        <title>A Catalog of Tens of Thousands of Viruses from Human Metagenomes Reveals Hidden Associations with Chronic Diseases.</title>
        <authorList>
            <person name="Tisza M.J."/>
            <person name="Buck C.B."/>
        </authorList>
    </citation>
    <scope>NUCLEOTIDE SEQUENCE</scope>
    <source>
        <strain evidence="1">CtEkS11</strain>
    </source>
</reference>
<dbReference type="EMBL" id="BK015807">
    <property type="protein sequence ID" value="DAE26049.1"/>
    <property type="molecule type" value="Genomic_DNA"/>
</dbReference>
<protein>
    <submittedName>
        <fullName evidence="1">Uncharacterized protein</fullName>
    </submittedName>
</protein>
<organism evidence="1">
    <name type="scientific">Siphoviridae sp. ctEkS11</name>
    <dbReference type="NCBI Taxonomy" id="2827272"/>
    <lineage>
        <taxon>Viruses</taxon>
        <taxon>Duplodnaviria</taxon>
        <taxon>Heunggongvirae</taxon>
        <taxon>Uroviricota</taxon>
        <taxon>Caudoviricetes</taxon>
    </lineage>
</organism>